<evidence type="ECO:0000313" key="1">
    <source>
        <dbReference type="EMBL" id="PBK98353.1"/>
    </source>
</evidence>
<dbReference type="AlphaFoldDB" id="A0A2H3ED00"/>
<protein>
    <submittedName>
        <fullName evidence="1">Uncharacterized protein</fullName>
    </submittedName>
</protein>
<dbReference type="OrthoDB" id="10598915at2759"/>
<accession>A0A2H3ED00</accession>
<keyword evidence="2" id="KW-1185">Reference proteome</keyword>
<dbReference type="EMBL" id="KZ293648">
    <property type="protein sequence ID" value="PBK98353.1"/>
    <property type="molecule type" value="Genomic_DNA"/>
</dbReference>
<reference evidence="2" key="1">
    <citation type="journal article" date="2017" name="Nat. Ecol. Evol.">
        <title>Genome expansion and lineage-specific genetic innovations in the forest pathogenic fungi Armillaria.</title>
        <authorList>
            <person name="Sipos G."/>
            <person name="Prasanna A.N."/>
            <person name="Walter M.C."/>
            <person name="O'Connor E."/>
            <person name="Balint B."/>
            <person name="Krizsan K."/>
            <person name="Kiss B."/>
            <person name="Hess J."/>
            <person name="Varga T."/>
            <person name="Slot J."/>
            <person name="Riley R."/>
            <person name="Boka B."/>
            <person name="Rigling D."/>
            <person name="Barry K."/>
            <person name="Lee J."/>
            <person name="Mihaltcheva S."/>
            <person name="LaButti K."/>
            <person name="Lipzen A."/>
            <person name="Waldron R."/>
            <person name="Moloney N.M."/>
            <person name="Sperisen C."/>
            <person name="Kredics L."/>
            <person name="Vagvoelgyi C."/>
            <person name="Patrignani A."/>
            <person name="Fitzpatrick D."/>
            <person name="Nagy I."/>
            <person name="Doyle S."/>
            <person name="Anderson J.B."/>
            <person name="Grigoriev I.V."/>
            <person name="Gueldener U."/>
            <person name="Muensterkoetter M."/>
            <person name="Nagy L.G."/>
        </authorList>
    </citation>
    <scope>NUCLEOTIDE SEQUENCE [LARGE SCALE GENOMIC DNA]</scope>
    <source>
        <strain evidence="2">Ar21-2</strain>
    </source>
</reference>
<sequence length="86" mass="9575">MVQLGLDTVHDGVPVIFIEEKKLESFTPLTCPCLLTLVAIRLIVPRSLHPHRRNILSKTISLSNNTAFAVLPPTPLHQSNFSKYDA</sequence>
<proteinExistence type="predicted"/>
<gene>
    <name evidence="1" type="ORF">ARMGADRAFT_1075207</name>
</gene>
<name>A0A2H3ED00_ARMGA</name>
<dbReference type="InParanoid" id="A0A2H3ED00"/>
<dbReference type="Proteomes" id="UP000217790">
    <property type="component" value="Unassembled WGS sequence"/>
</dbReference>
<organism evidence="1 2">
    <name type="scientific">Armillaria gallica</name>
    <name type="common">Bulbous honey fungus</name>
    <name type="synonym">Armillaria bulbosa</name>
    <dbReference type="NCBI Taxonomy" id="47427"/>
    <lineage>
        <taxon>Eukaryota</taxon>
        <taxon>Fungi</taxon>
        <taxon>Dikarya</taxon>
        <taxon>Basidiomycota</taxon>
        <taxon>Agaricomycotina</taxon>
        <taxon>Agaricomycetes</taxon>
        <taxon>Agaricomycetidae</taxon>
        <taxon>Agaricales</taxon>
        <taxon>Marasmiineae</taxon>
        <taxon>Physalacriaceae</taxon>
        <taxon>Armillaria</taxon>
    </lineage>
</organism>
<evidence type="ECO:0000313" key="2">
    <source>
        <dbReference type="Proteomes" id="UP000217790"/>
    </source>
</evidence>